<dbReference type="Proteomes" id="UP001231915">
    <property type="component" value="Unassembled WGS sequence"/>
</dbReference>
<dbReference type="InterPro" id="IPR011659">
    <property type="entry name" value="WD40"/>
</dbReference>
<accession>A0ABT7EJS0</accession>
<feature type="domain" description="OmpR/PhoB-type" evidence="5">
    <location>
        <begin position="11"/>
        <end position="109"/>
    </location>
</feature>
<dbReference type="Gene3D" id="1.10.10.10">
    <property type="entry name" value="Winged helix-like DNA-binding domain superfamily/Winged helix DNA-binding domain"/>
    <property type="match status" value="1"/>
</dbReference>
<feature type="DNA-binding region" description="OmpR/PhoB-type" evidence="3">
    <location>
        <begin position="11"/>
        <end position="109"/>
    </location>
</feature>
<dbReference type="SUPFAM" id="SSF50969">
    <property type="entry name" value="YVTN repeat-like/Quinoprotein amine dehydrogenase"/>
    <property type="match status" value="1"/>
</dbReference>
<organism evidence="6 7">
    <name type="scientific">Pseudoalteromonas obscura</name>
    <dbReference type="NCBI Taxonomy" id="3048491"/>
    <lineage>
        <taxon>Bacteria</taxon>
        <taxon>Pseudomonadati</taxon>
        <taxon>Pseudomonadota</taxon>
        <taxon>Gammaproteobacteria</taxon>
        <taxon>Alteromonadales</taxon>
        <taxon>Pseudoalteromonadaceae</taxon>
        <taxon>Pseudoalteromonas</taxon>
    </lineage>
</organism>
<comment type="similarity">
    <text evidence="1">Belongs to the TolB family.</text>
</comment>
<dbReference type="PANTHER" id="PTHR36842">
    <property type="entry name" value="PROTEIN TOLB HOMOLOG"/>
    <property type="match status" value="1"/>
</dbReference>
<dbReference type="SUPFAM" id="SSF82171">
    <property type="entry name" value="DPP6 N-terminal domain-like"/>
    <property type="match status" value="1"/>
</dbReference>
<dbReference type="InterPro" id="IPR001867">
    <property type="entry name" value="OmpR/PhoB-type_DNA-bd"/>
</dbReference>
<sequence length="673" mass="76196">MNNKLILELYVSKFEIGSFHVDVKRCQIREFDSVQTIEPKVMDVLVYLHTHQGNVVSQEDIFYAVWPQAIFNPSSVQRCIAILRKAFGDDAKNPSLIITHSKRGYSLELPKLESKKHRYMLGSGVIALLLVVLMMMFFGAQPTTKTEFLTLLPISTSEHNEFSFVVAPNAEHIAFLREQESGKHIWVKQLQTGIEKRLTKSPADYTSLGWRPDSKGLVFAKRDEETSSLVIINLDSTVSPEQKPIYTTSDFMISSHKLDWANDHVVYFTEKRRGNSDTQLATVNLISGEKKVLNQSVGQDWLLMQALSPSQTHVVLGFEAGQNMYRIDLLDLTNNDIQTLVTIENGLSGLSWHPDGKSILLSNRDKLLSVDLAGDIKPIAFKNYKIVRDAVYSADGSEIYMELVNVDVDILSSTRDNPNELVPIIDSSSVDYLPVFSPDSSKFVFESHRFGLKQLFLYEHDQARLLFDNPSNHELFGIAWSKDGKEVFTASKNAIFRIDVSSGIVNETPHTYHSFYLREAFRNEDALLVSYRAQNGNGFHVAKFALDTGELTAYQASGARLSCYSMSLDDNDTVYFSNESDVFKLTDHNQVETVWQSQNKGIIGVAAKENTLFVTVEKEHEYTLLEHKLLSGETREFSIGNKTQKMLINANHDYSQLLFLTEPKRNKTLVKLK</sequence>
<keyword evidence="4" id="KW-0472">Membrane</keyword>
<evidence type="ECO:0000313" key="6">
    <source>
        <dbReference type="EMBL" id="MDK2595268.1"/>
    </source>
</evidence>
<keyword evidence="2 3" id="KW-0238">DNA-binding</keyword>
<keyword evidence="4" id="KW-0812">Transmembrane</keyword>
<evidence type="ECO:0000256" key="1">
    <source>
        <dbReference type="ARBA" id="ARBA00009820"/>
    </source>
</evidence>
<dbReference type="InterPro" id="IPR011044">
    <property type="entry name" value="Quino_amine_DH_bsu"/>
</dbReference>
<dbReference type="EMBL" id="JASJUT010000003">
    <property type="protein sequence ID" value="MDK2595268.1"/>
    <property type="molecule type" value="Genomic_DNA"/>
</dbReference>
<dbReference type="SMART" id="SM00862">
    <property type="entry name" value="Trans_reg_C"/>
    <property type="match status" value="1"/>
</dbReference>
<dbReference type="InterPro" id="IPR036388">
    <property type="entry name" value="WH-like_DNA-bd_sf"/>
</dbReference>
<evidence type="ECO:0000256" key="3">
    <source>
        <dbReference type="PROSITE-ProRule" id="PRU01091"/>
    </source>
</evidence>
<dbReference type="SUPFAM" id="SSF46894">
    <property type="entry name" value="C-terminal effector domain of the bipartite response regulators"/>
    <property type="match status" value="1"/>
</dbReference>
<protein>
    <submittedName>
        <fullName evidence="6">Winged helix-turn-helix domain-containing protein</fullName>
    </submittedName>
</protein>
<proteinExistence type="inferred from homology"/>
<evidence type="ECO:0000256" key="4">
    <source>
        <dbReference type="SAM" id="Phobius"/>
    </source>
</evidence>
<dbReference type="Pfam" id="PF00486">
    <property type="entry name" value="Trans_reg_C"/>
    <property type="match status" value="1"/>
</dbReference>
<dbReference type="Gene3D" id="2.120.10.30">
    <property type="entry name" value="TolB, C-terminal domain"/>
    <property type="match status" value="2"/>
</dbReference>
<dbReference type="PANTHER" id="PTHR36842:SF1">
    <property type="entry name" value="PROTEIN TOLB"/>
    <property type="match status" value="1"/>
</dbReference>
<feature type="transmembrane region" description="Helical" evidence="4">
    <location>
        <begin position="119"/>
        <end position="140"/>
    </location>
</feature>
<keyword evidence="4" id="KW-1133">Transmembrane helix</keyword>
<dbReference type="PROSITE" id="PS51755">
    <property type="entry name" value="OMPR_PHOB"/>
    <property type="match status" value="1"/>
</dbReference>
<evidence type="ECO:0000313" key="7">
    <source>
        <dbReference type="Proteomes" id="UP001231915"/>
    </source>
</evidence>
<comment type="caution">
    <text evidence="6">The sequence shown here is derived from an EMBL/GenBank/DDBJ whole genome shotgun (WGS) entry which is preliminary data.</text>
</comment>
<dbReference type="Pfam" id="PF07676">
    <property type="entry name" value="PD40"/>
    <property type="match status" value="1"/>
</dbReference>
<reference evidence="6 7" key="1">
    <citation type="submission" date="2023-05" db="EMBL/GenBank/DDBJ databases">
        <title>Pseudoalteromonas ardens sp. nov., Pseudoalteromonas obscura sp. nov., and Pseudoalteromonas umbrosa sp. nov., isolated from the coral Montipora capitata.</title>
        <authorList>
            <person name="Thomas E.M."/>
            <person name="Smith E.M."/>
            <person name="Papke E."/>
            <person name="Shlafstein M.D."/>
            <person name="Oline D.K."/>
            <person name="Videau P."/>
            <person name="Saw J.H."/>
            <person name="Strangman W.K."/>
            <person name="Ushijima B."/>
        </authorList>
    </citation>
    <scope>NUCLEOTIDE SEQUENCE [LARGE SCALE GENOMIC DNA]</scope>
    <source>
        <strain evidence="6 7">P94</strain>
    </source>
</reference>
<evidence type="ECO:0000256" key="2">
    <source>
        <dbReference type="ARBA" id="ARBA00023125"/>
    </source>
</evidence>
<dbReference type="InterPro" id="IPR016032">
    <property type="entry name" value="Sig_transdc_resp-reg_C-effctor"/>
</dbReference>
<gene>
    <name evidence="6" type="ORF">QNM18_09460</name>
</gene>
<name>A0ABT7EJS0_9GAMM</name>
<dbReference type="CDD" id="cd00383">
    <property type="entry name" value="trans_reg_C"/>
    <property type="match status" value="1"/>
</dbReference>
<evidence type="ECO:0000259" key="5">
    <source>
        <dbReference type="PROSITE" id="PS51755"/>
    </source>
</evidence>
<dbReference type="RefSeq" id="WP_284137026.1">
    <property type="nucleotide sequence ID" value="NZ_JASJUT010000003.1"/>
</dbReference>
<dbReference type="InterPro" id="IPR011042">
    <property type="entry name" value="6-blade_b-propeller_TolB-like"/>
</dbReference>
<keyword evidence="7" id="KW-1185">Reference proteome</keyword>